<dbReference type="RefSeq" id="WP_033761564.1">
    <property type="nucleotide sequence ID" value="NZ_CP045720.1"/>
</dbReference>
<evidence type="ECO:0000313" key="1">
    <source>
        <dbReference type="EMBL" id="TPV30800.1"/>
    </source>
</evidence>
<reference evidence="1 2" key="1">
    <citation type="submission" date="2019-06" db="EMBL/GenBank/DDBJ databases">
        <title>Taxogenomics and systematics of the genus Pantoea.</title>
        <authorList>
            <person name="Tambong J.T."/>
        </authorList>
    </citation>
    <scope>NUCLEOTIDE SEQUENCE [LARGE SCALE GENOMIC DNA]</scope>
    <source>
        <strain evidence="1 2">LMG 24197</strain>
    </source>
</reference>
<evidence type="ECO:0008006" key="3">
    <source>
        <dbReference type="Google" id="ProtNLM"/>
    </source>
</evidence>
<accession>A0ABY2ZBY1</accession>
<dbReference type="InterPro" id="IPR025560">
    <property type="entry name" value="Imm22"/>
</dbReference>
<sequence length="136" mass="15659">MNTNYDADIVHLWIGSNYDSEKDYLKYFELDYSTEGDFEDPSYKVCAFCQYLGTKWYDEDFIGIIPREEKDVPLNEILEQAAVDLSEMEKIRNTCANLGIDKANAILWYSNLDVDNFPAIGSDFKGLKYIGCFKGD</sequence>
<keyword evidence="2" id="KW-1185">Reference proteome</keyword>
<dbReference type="GeneID" id="90521462"/>
<name>A0ABY2ZBY1_9GAMM</name>
<comment type="caution">
    <text evidence="1">The sequence shown here is derived from an EMBL/GenBank/DDBJ whole genome shotgun (WGS) entry which is preliminary data.</text>
</comment>
<dbReference type="Proteomes" id="UP000315469">
    <property type="component" value="Unassembled WGS sequence"/>
</dbReference>
<gene>
    <name evidence="1" type="ORF">FJW02_19855</name>
</gene>
<organism evidence="1 2">
    <name type="scientific">Pantoea eucalypti</name>
    <dbReference type="NCBI Taxonomy" id="470933"/>
    <lineage>
        <taxon>Bacteria</taxon>
        <taxon>Pseudomonadati</taxon>
        <taxon>Pseudomonadota</taxon>
        <taxon>Gammaproteobacteria</taxon>
        <taxon>Enterobacterales</taxon>
        <taxon>Erwiniaceae</taxon>
        <taxon>Pantoea</taxon>
    </lineage>
</organism>
<protein>
    <recommendedName>
        <fullName evidence="3">Immunity 22 family protein</fullName>
    </recommendedName>
</protein>
<dbReference type="EMBL" id="VHJB01000088">
    <property type="protein sequence ID" value="TPV30800.1"/>
    <property type="molecule type" value="Genomic_DNA"/>
</dbReference>
<proteinExistence type="predicted"/>
<evidence type="ECO:0000313" key="2">
    <source>
        <dbReference type="Proteomes" id="UP000315469"/>
    </source>
</evidence>
<dbReference type="Pfam" id="PF14112">
    <property type="entry name" value="DUF4284"/>
    <property type="match status" value="1"/>
</dbReference>